<keyword evidence="1" id="KW-0175">Coiled coil</keyword>
<protein>
    <submittedName>
        <fullName evidence="2">Uncharacterized protein</fullName>
    </submittedName>
</protein>
<dbReference type="EMBL" id="DUIH01000009">
    <property type="protein sequence ID" value="HIH69393.1"/>
    <property type="molecule type" value="Genomic_DNA"/>
</dbReference>
<dbReference type="Proteomes" id="UP000600363">
    <property type="component" value="Unassembled WGS sequence"/>
</dbReference>
<dbReference type="RefSeq" id="WP_042685383.1">
    <property type="nucleotide sequence ID" value="NZ_DUIH01000009.1"/>
</dbReference>
<name>A0A832VX39_9EURY</name>
<evidence type="ECO:0000313" key="2">
    <source>
        <dbReference type="EMBL" id="HIH69393.1"/>
    </source>
</evidence>
<dbReference type="Gene3D" id="1.20.5.2950">
    <property type="match status" value="1"/>
</dbReference>
<dbReference type="AlphaFoldDB" id="A0A832VX39"/>
<accession>A0A832VX39</accession>
<evidence type="ECO:0000313" key="3">
    <source>
        <dbReference type="Proteomes" id="UP000600363"/>
    </source>
</evidence>
<feature type="coiled-coil region" evidence="1">
    <location>
        <begin position="8"/>
        <end position="64"/>
    </location>
</feature>
<comment type="caution">
    <text evidence="2">The sequence shown here is derived from an EMBL/GenBank/DDBJ whole genome shotgun (WGS) entry which is preliminary data.</text>
</comment>
<reference evidence="2" key="1">
    <citation type="journal article" date="2020" name="bioRxiv">
        <title>A rank-normalized archaeal taxonomy based on genome phylogeny resolves widespread incomplete and uneven classifications.</title>
        <authorList>
            <person name="Rinke C."/>
            <person name="Chuvochina M."/>
            <person name="Mussig A.J."/>
            <person name="Chaumeil P.-A."/>
            <person name="Waite D.W."/>
            <person name="Whitman W.B."/>
            <person name="Parks D.H."/>
            <person name="Hugenholtz P."/>
        </authorList>
    </citation>
    <scope>NUCLEOTIDE SEQUENCE</scope>
    <source>
        <strain evidence="2">UBA12518</strain>
    </source>
</reference>
<gene>
    <name evidence="2" type="ORF">HA299_02045</name>
</gene>
<organism evidence="2 3">
    <name type="scientific">Methermicoccus shengliensis</name>
    <dbReference type="NCBI Taxonomy" id="660064"/>
    <lineage>
        <taxon>Archaea</taxon>
        <taxon>Methanobacteriati</taxon>
        <taxon>Methanobacteriota</taxon>
        <taxon>Stenosarchaea group</taxon>
        <taxon>Methanomicrobia</taxon>
        <taxon>Methanosarcinales</taxon>
        <taxon>Methermicoccaceae</taxon>
        <taxon>Methermicoccus</taxon>
    </lineage>
</organism>
<evidence type="ECO:0000256" key="1">
    <source>
        <dbReference type="SAM" id="Coils"/>
    </source>
</evidence>
<proteinExistence type="predicted"/>
<sequence>MHSFESSLITLKEVENRAREEIKAAELEKEAIIADARRKAKALLDEARKLAEEQKQNFLESERKKVDEEVAHILSKAKEEAGDIRKLSASDEFIRELAHRIITSEI</sequence>